<reference evidence="2 3" key="1">
    <citation type="submission" date="2015-11" db="EMBL/GenBank/DDBJ databases">
        <title>Genomic analysis of 38 Legionella species identifies large and diverse effector repertoires.</title>
        <authorList>
            <person name="Burstein D."/>
            <person name="Amaro F."/>
            <person name="Zusman T."/>
            <person name="Lifshitz Z."/>
            <person name="Cohen O."/>
            <person name="Gilbert J.A."/>
            <person name="Pupko T."/>
            <person name="Shuman H.A."/>
            <person name="Segal G."/>
        </authorList>
    </citation>
    <scope>NUCLEOTIDE SEQUENCE [LARGE SCALE GENOMIC DNA]</scope>
    <source>
        <strain evidence="2 3">ATCC 49506</strain>
    </source>
</reference>
<dbReference type="RefSeq" id="WP_058504891.1">
    <property type="nucleotide sequence ID" value="NZ_CAAAIF010000025.1"/>
</dbReference>
<evidence type="ECO:0000313" key="3">
    <source>
        <dbReference type="Proteomes" id="UP000054725"/>
    </source>
</evidence>
<keyword evidence="1" id="KW-0472">Membrane</keyword>
<feature type="transmembrane region" description="Helical" evidence="1">
    <location>
        <begin position="93"/>
        <end position="112"/>
    </location>
</feature>
<keyword evidence="1" id="KW-0812">Transmembrane</keyword>
<evidence type="ECO:0000256" key="1">
    <source>
        <dbReference type="SAM" id="Phobius"/>
    </source>
</evidence>
<feature type="transmembrane region" description="Helical" evidence="1">
    <location>
        <begin position="132"/>
        <end position="151"/>
    </location>
</feature>
<keyword evidence="1" id="KW-1133">Transmembrane helix</keyword>
<name>A0A0W0WS83_9GAMM</name>
<organism evidence="2 3">
    <name type="scientific">Legionella nautarum</name>
    <dbReference type="NCBI Taxonomy" id="45070"/>
    <lineage>
        <taxon>Bacteria</taxon>
        <taxon>Pseudomonadati</taxon>
        <taxon>Pseudomonadota</taxon>
        <taxon>Gammaproteobacteria</taxon>
        <taxon>Legionellales</taxon>
        <taxon>Legionellaceae</taxon>
        <taxon>Legionella</taxon>
    </lineage>
</organism>
<sequence length="155" mass="18051">MNISLHSKVLNFFSTRSGKEKIQTGRLSQIELFIYFYLIILFDYFELTQQTLGMIDKTPRPIDYLNIWQVPLFGVIGLLLFFLANGGSKGNNFLSKYFTFSFTVGIKYYFLYSALEHLPNYFPELASNYYEISISILINIVMVTNIGLRIYQTKT</sequence>
<protein>
    <submittedName>
        <fullName evidence="2">Uncharacterized protein</fullName>
    </submittedName>
</protein>
<dbReference type="Proteomes" id="UP000054725">
    <property type="component" value="Unassembled WGS sequence"/>
</dbReference>
<comment type="caution">
    <text evidence="2">The sequence shown here is derived from an EMBL/GenBank/DDBJ whole genome shotgun (WGS) entry which is preliminary data.</text>
</comment>
<evidence type="ECO:0000313" key="2">
    <source>
        <dbReference type="EMBL" id="KTD35179.1"/>
    </source>
</evidence>
<dbReference type="OrthoDB" id="5653250at2"/>
<dbReference type="AlphaFoldDB" id="A0A0W0WS83"/>
<gene>
    <name evidence="2" type="ORF">Lnau_1850</name>
</gene>
<dbReference type="PATRIC" id="fig|45070.6.peg.1942"/>
<dbReference type="EMBL" id="LNYO01000016">
    <property type="protein sequence ID" value="KTD35179.1"/>
    <property type="molecule type" value="Genomic_DNA"/>
</dbReference>
<keyword evidence="3" id="KW-1185">Reference proteome</keyword>
<proteinExistence type="predicted"/>
<feature type="transmembrane region" description="Helical" evidence="1">
    <location>
        <begin position="27"/>
        <end position="45"/>
    </location>
</feature>
<accession>A0A0W0WS83</accession>
<feature type="transmembrane region" description="Helical" evidence="1">
    <location>
        <begin position="65"/>
        <end position="84"/>
    </location>
</feature>